<name>A0A1G5W4S4_9BACT</name>
<gene>
    <name evidence="2" type="ORF">SAMN03080617_00922</name>
</gene>
<dbReference type="Proteomes" id="UP000198756">
    <property type="component" value="Unassembled WGS sequence"/>
</dbReference>
<accession>A0A1G5W4S4</accession>
<sequence>MKRTLFLLFFFISGFAGTVTLAQVDDTRKATLSVRATATVTDNLQMLTIRNLDLISPPILDNKIVVPPITSGFAGMFKIIGNPNARVRITFLQNEILKEQSEGFGEVFAEYYVSKAFEDTQFQSTPLQVGEGNVILSDVGVLFLWLGANLDLSQAVPGLYLSEFIIELEYI</sequence>
<dbReference type="RefSeq" id="WP_245693172.1">
    <property type="nucleotide sequence ID" value="NZ_FMXE01000005.1"/>
</dbReference>
<feature type="signal peptide" evidence="1">
    <location>
        <begin position="1"/>
        <end position="22"/>
    </location>
</feature>
<dbReference type="EMBL" id="FMXE01000005">
    <property type="protein sequence ID" value="SDA53138.1"/>
    <property type="molecule type" value="Genomic_DNA"/>
</dbReference>
<evidence type="ECO:0000313" key="3">
    <source>
        <dbReference type="Proteomes" id="UP000198756"/>
    </source>
</evidence>
<evidence type="ECO:0000313" key="2">
    <source>
        <dbReference type="EMBL" id="SDA53138.1"/>
    </source>
</evidence>
<dbReference type="STRING" id="279824.SAMN03080617_00922"/>
<feature type="chain" id="PRO_5011643178" description="DUF4402 domain-containing protein" evidence="1">
    <location>
        <begin position="23"/>
        <end position="171"/>
    </location>
</feature>
<reference evidence="3" key="1">
    <citation type="submission" date="2016-10" db="EMBL/GenBank/DDBJ databases">
        <authorList>
            <person name="Varghese N."/>
            <person name="Submissions S."/>
        </authorList>
    </citation>
    <scope>NUCLEOTIDE SEQUENCE [LARGE SCALE GENOMIC DNA]</scope>
    <source>
        <strain evidence="3">DSM 22703</strain>
    </source>
</reference>
<evidence type="ECO:0008006" key="4">
    <source>
        <dbReference type="Google" id="ProtNLM"/>
    </source>
</evidence>
<organism evidence="2 3">
    <name type="scientific">Algoriphagus alkaliphilus</name>
    <dbReference type="NCBI Taxonomy" id="279824"/>
    <lineage>
        <taxon>Bacteria</taxon>
        <taxon>Pseudomonadati</taxon>
        <taxon>Bacteroidota</taxon>
        <taxon>Cytophagia</taxon>
        <taxon>Cytophagales</taxon>
        <taxon>Cyclobacteriaceae</taxon>
        <taxon>Algoriphagus</taxon>
    </lineage>
</organism>
<evidence type="ECO:0000256" key="1">
    <source>
        <dbReference type="SAM" id="SignalP"/>
    </source>
</evidence>
<keyword evidence="3" id="KW-1185">Reference proteome</keyword>
<dbReference type="AlphaFoldDB" id="A0A1G5W4S4"/>
<keyword evidence="1" id="KW-0732">Signal</keyword>
<proteinExistence type="predicted"/>
<protein>
    <recommendedName>
        <fullName evidence="4">DUF4402 domain-containing protein</fullName>
    </recommendedName>
</protein>